<dbReference type="AlphaFoldDB" id="A0A5K7WVX8"/>
<gene>
    <name evidence="3" type="ORF">St703_05640</name>
</gene>
<dbReference type="EMBL" id="AP021853">
    <property type="protein sequence ID" value="BBN97859.1"/>
    <property type="molecule type" value="Genomic_DNA"/>
</dbReference>
<evidence type="ECO:0000313" key="3">
    <source>
        <dbReference type="EMBL" id="BBN97859.1"/>
    </source>
</evidence>
<protein>
    <recommendedName>
        <fullName evidence="2">Transposase IS204/IS1001/IS1096/IS1165 DDE domain-containing protein</fullName>
    </recommendedName>
</protein>
<dbReference type="PANTHER" id="PTHR33498">
    <property type="entry name" value="TRANSPOSASE FOR INSERTION SEQUENCE ELEMENT IS1557"/>
    <property type="match status" value="1"/>
</dbReference>
<evidence type="ECO:0000313" key="4">
    <source>
        <dbReference type="Proteomes" id="UP000326951"/>
    </source>
</evidence>
<dbReference type="InterPro" id="IPR002560">
    <property type="entry name" value="Transposase_DDE"/>
</dbReference>
<proteinExistence type="predicted"/>
<evidence type="ECO:0000259" key="2">
    <source>
        <dbReference type="Pfam" id="PF01610"/>
    </source>
</evidence>
<dbReference type="Pfam" id="PF01610">
    <property type="entry name" value="DDE_Tnp_ISL3"/>
    <property type="match status" value="1"/>
</dbReference>
<sequence>MSRDRYNVFQQAIEEANPAIVQVSDRFHLTKNLWELLDKVLLKALPTKIRRTPLNDDGAIQTEPTERQLPMSANEKKSVENGQKKWALALRIKELRNQGLSYLKLADVFHLDRRTVKKYCEMNGPMDQKHRYRTSPVDPFVDHIKHCVHLGKTVKRMVKELRDMGYKGTYSAVRIRVQDLRRDAKYGVRKKETTFSRKHIRYLFWLPFEELESEEKEILDDALSQYPDTQELYGFVQLFRDMIHFRDLETFYFLLNSKENYQSKSIRLFIGKLQEDPQSIHNALVYTYNNGLLEGHVNRLKLIKRLTYGRASFTLLRQRVLFGA</sequence>
<dbReference type="PANTHER" id="PTHR33498:SF1">
    <property type="entry name" value="TRANSPOSASE FOR INSERTION SEQUENCE ELEMENT IS1557"/>
    <property type="match status" value="1"/>
</dbReference>
<reference evidence="3 4" key="1">
    <citation type="submission" date="2019-09" db="EMBL/GenBank/DDBJ databases">
        <title>Complete genome sequence of Sporolactobacillus terrae 70-3.</title>
        <authorList>
            <person name="Tanaka N."/>
            <person name="Shiwa Y."/>
            <person name="Fujita N."/>
            <person name="Tanasupawat S."/>
        </authorList>
    </citation>
    <scope>NUCLEOTIDE SEQUENCE [LARGE SCALE GENOMIC DNA]</scope>
    <source>
        <strain evidence="3 4">70-3</strain>
    </source>
</reference>
<organism evidence="3 4">
    <name type="scientific">Sporolactobacillus terrae</name>
    <dbReference type="NCBI Taxonomy" id="269673"/>
    <lineage>
        <taxon>Bacteria</taxon>
        <taxon>Bacillati</taxon>
        <taxon>Bacillota</taxon>
        <taxon>Bacilli</taxon>
        <taxon>Bacillales</taxon>
        <taxon>Sporolactobacillaceae</taxon>
        <taxon>Sporolactobacillus</taxon>
    </lineage>
</organism>
<name>A0A5K7WVX8_9BACL</name>
<dbReference type="InterPro" id="IPR047951">
    <property type="entry name" value="Transpos_ISL3"/>
</dbReference>
<evidence type="ECO:0000256" key="1">
    <source>
        <dbReference type="SAM" id="MobiDB-lite"/>
    </source>
</evidence>
<dbReference type="Proteomes" id="UP000326951">
    <property type="component" value="Chromosome"/>
</dbReference>
<feature type="region of interest" description="Disordered" evidence="1">
    <location>
        <begin position="55"/>
        <end position="77"/>
    </location>
</feature>
<accession>A0A5K7WVX8</accession>
<feature type="domain" description="Transposase IS204/IS1001/IS1096/IS1165 DDE" evidence="2">
    <location>
        <begin position="177"/>
        <end position="320"/>
    </location>
</feature>